<dbReference type="EMBL" id="JADGJH010006107">
    <property type="protein sequence ID" value="KAJ3078150.1"/>
    <property type="molecule type" value="Genomic_DNA"/>
</dbReference>
<dbReference type="Proteomes" id="UP001211907">
    <property type="component" value="Unassembled WGS sequence"/>
</dbReference>
<feature type="non-terminal residue" evidence="1">
    <location>
        <position position="1"/>
    </location>
</feature>
<sequence length="153" mass="18224">MLESAAFMSNESWVAVLSFCHRMRNLVADTILRDHMNHIPKDNRSPEQVLSLFISSAPAKLRKLFDLNPLDISDESRLKVFSVVVVLIRLHRAQFLRMYSLLFQEDFQMHEDNESRIRLLNSVWEELWVYLRKIRNENDKTYEFASVDETNEY</sequence>
<evidence type="ECO:0000313" key="2">
    <source>
        <dbReference type="Proteomes" id="UP001211907"/>
    </source>
</evidence>
<dbReference type="AlphaFoldDB" id="A0AAD5SNQ7"/>
<proteinExistence type="predicted"/>
<evidence type="ECO:0000313" key="1">
    <source>
        <dbReference type="EMBL" id="KAJ3078150.1"/>
    </source>
</evidence>
<keyword evidence="2" id="KW-1185">Reference proteome</keyword>
<organism evidence="1 2">
    <name type="scientific">Physocladia obscura</name>
    <dbReference type="NCBI Taxonomy" id="109957"/>
    <lineage>
        <taxon>Eukaryota</taxon>
        <taxon>Fungi</taxon>
        <taxon>Fungi incertae sedis</taxon>
        <taxon>Chytridiomycota</taxon>
        <taxon>Chytridiomycota incertae sedis</taxon>
        <taxon>Chytridiomycetes</taxon>
        <taxon>Chytridiales</taxon>
        <taxon>Chytriomycetaceae</taxon>
        <taxon>Physocladia</taxon>
    </lineage>
</organism>
<name>A0AAD5SNQ7_9FUNG</name>
<gene>
    <name evidence="1" type="ORF">HK100_010820</name>
</gene>
<reference evidence="1" key="1">
    <citation type="submission" date="2020-05" db="EMBL/GenBank/DDBJ databases">
        <title>Phylogenomic resolution of chytrid fungi.</title>
        <authorList>
            <person name="Stajich J.E."/>
            <person name="Amses K."/>
            <person name="Simmons R."/>
            <person name="Seto K."/>
            <person name="Myers J."/>
            <person name="Bonds A."/>
            <person name="Quandt C.A."/>
            <person name="Barry K."/>
            <person name="Liu P."/>
            <person name="Grigoriev I."/>
            <person name="Longcore J.E."/>
            <person name="James T.Y."/>
        </authorList>
    </citation>
    <scope>NUCLEOTIDE SEQUENCE</scope>
    <source>
        <strain evidence="1">JEL0513</strain>
    </source>
</reference>
<accession>A0AAD5SNQ7</accession>
<comment type="caution">
    <text evidence="1">The sequence shown here is derived from an EMBL/GenBank/DDBJ whole genome shotgun (WGS) entry which is preliminary data.</text>
</comment>
<protein>
    <submittedName>
        <fullName evidence="1">Uncharacterized protein</fullName>
    </submittedName>
</protein>